<dbReference type="PANTHER" id="PTHR32325">
    <property type="entry name" value="BETA-ELIMINATING LYASE-LIKE PROTEIN-RELATED"/>
    <property type="match status" value="1"/>
</dbReference>
<comment type="caution">
    <text evidence="11">The sequence shown here is derived from an EMBL/GenBank/DDBJ whole genome shotgun (WGS) entry which is preliminary data.</text>
</comment>
<gene>
    <name evidence="8" type="primary">tnaA</name>
    <name evidence="11" type="ORF">GGP82_002178</name>
</gene>
<evidence type="ECO:0000256" key="6">
    <source>
        <dbReference type="ARBA" id="ARBA00023239"/>
    </source>
</evidence>
<dbReference type="InterPro" id="IPR013440">
    <property type="entry name" value="TNase"/>
</dbReference>
<feature type="modified residue" description="N6-(pyridoxal phosphate)lysine" evidence="8 9">
    <location>
        <position position="258"/>
    </location>
</feature>
<reference evidence="11" key="1">
    <citation type="submission" date="2022-08" db="EMBL/GenBank/DDBJ databases">
        <title>Genomic Encyclopedia of Type Strains, Phase V (KMG-V): Genome sequencing to study the core and pangenomes of soil and plant-associated prokaryotes.</title>
        <authorList>
            <person name="Whitman W."/>
        </authorList>
    </citation>
    <scope>NUCLEOTIDE SEQUENCE</scope>
    <source>
        <strain evidence="11">SP2016B</strain>
    </source>
</reference>
<feature type="domain" description="Aromatic amino acid beta-eliminating lyase/threonine aldolase" evidence="10">
    <location>
        <begin position="48"/>
        <end position="421"/>
    </location>
</feature>
<dbReference type="InterPro" id="IPR015421">
    <property type="entry name" value="PyrdxlP-dep_Trfase_major"/>
</dbReference>
<dbReference type="Gene3D" id="3.40.640.10">
    <property type="entry name" value="Type I PLP-dependent aspartate aminotransferase-like (Major domain)"/>
    <property type="match status" value="1"/>
</dbReference>
<evidence type="ECO:0000313" key="12">
    <source>
        <dbReference type="Proteomes" id="UP001155034"/>
    </source>
</evidence>
<evidence type="ECO:0000256" key="7">
    <source>
        <dbReference type="ARBA" id="ARBA00047962"/>
    </source>
</evidence>
<name>A0A9X2U0L0_9BACT</name>
<evidence type="ECO:0000256" key="8">
    <source>
        <dbReference type="HAMAP-Rule" id="MF_00544"/>
    </source>
</evidence>
<dbReference type="Pfam" id="PF01212">
    <property type="entry name" value="Beta_elim_lyase"/>
    <property type="match status" value="1"/>
</dbReference>
<dbReference type="InterPro" id="IPR015422">
    <property type="entry name" value="PyrdxlP-dep_Trfase_small"/>
</dbReference>
<dbReference type="CDD" id="cd00617">
    <property type="entry name" value="Tnase_like"/>
    <property type="match status" value="1"/>
</dbReference>
<dbReference type="SUPFAM" id="SSF53383">
    <property type="entry name" value="PLP-dependent transferases"/>
    <property type="match status" value="1"/>
</dbReference>
<evidence type="ECO:0000256" key="5">
    <source>
        <dbReference type="ARBA" id="ARBA00023079"/>
    </source>
</evidence>
<dbReference type="NCBIfam" id="NF009709">
    <property type="entry name" value="PRK13238.1"/>
    <property type="match status" value="1"/>
</dbReference>
<comment type="cofactor">
    <cofactor evidence="1 8 9">
        <name>pyridoxal 5'-phosphate</name>
        <dbReference type="ChEBI" id="CHEBI:597326"/>
    </cofactor>
</comment>
<keyword evidence="6 8" id="KW-0456">Lyase</keyword>
<evidence type="ECO:0000256" key="2">
    <source>
        <dbReference type="ARBA" id="ARBA00004662"/>
    </source>
</evidence>
<dbReference type="InterPro" id="IPR015424">
    <property type="entry name" value="PyrdxlP-dep_Trfase"/>
</dbReference>
<dbReference type="EC" id="4.1.99.1" evidence="8"/>
<accession>A0A9X2U0L0</accession>
<dbReference type="EMBL" id="JANTYZ010000005">
    <property type="protein sequence ID" value="MCS3865620.1"/>
    <property type="molecule type" value="Genomic_DNA"/>
</dbReference>
<dbReference type="Proteomes" id="UP001155034">
    <property type="component" value="Unassembled WGS sequence"/>
</dbReference>
<sequence length="473" mass="51932">MEMDTIIEPFRIKSVEPIQLTSRAERERMIRDAHYNLFNLHADDVIIDLLTDSGTSAMSAAQWAGLMQGDESYAGSPSYFRFEEAVKDLMPFEHVIPTHQGRAAERILMGIVAGPDAKIPSNTHFDTTRANIEATGAEAVDLVIDAGHIPDAEHPFKGNIDLDRLEALLDAEGDRVPIVMLTVTNNTGGGQPVSLANIRGAKALCDTYDVPLVLDACRFAENAYFIKQREDGYGDRSVKEIVREMFLHADGMTMSAKKDALVNIGGWLALDDDAWARKARNQLILTEGFPTYGGLAGRDLEAIAVGLQEIVDEDYLEYRMASTRYLGEALTELGVPIVKPVGGHAVYIDAKSLLPHIPPLDYPAQSLAVALYVTGGIRGVEIGSVMFGRQPDGSEEPADQELLRLAIPRRVYTQSHVDYVIECFEALVGRKDALCGYEITEEPPQLRHFTAHLRPKAPEAVHHETDGPVEASS</sequence>
<evidence type="ECO:0000313" key="11">
    <source>
        <dbReference type="EMBL" id="MCS3865620.1"/>
    </source>
</evidence>
<evidence type="ECO:0000256" key="3">
    <source>
        <dbReference type="ARBA" id="ARBA00009721"/>
    </source>
</evidence>
<evidence type="ECO:0000259" key="10">
    <source>
        <dbReference type="Pfam" id="PF01212"/>
    </source>
</evidence>
<organism evidence="11 12">
    <name type="scientific">Salinibacter ruber</name>
    <dbReference type="NCBI Taxonomy" id="146919"/>
    <lineage>
        <taxon>Bacteria</taxon>
        <taxon>Pseudomonadati</taxon>
        <taxon>Rhodothermota</taxon>
        <taxon>Rhodothermia</taxon>
        <taxon>Rhodothermales</taxon>
        <taxon>Salinibacteraceae</taxon>
        <taxon>Salinibacter</taxon>
    </lineage>
</organism>
<keyword evidence="4 8" id="KW-0663">Pyridoxal phosphate</keyword>
<comment type="pathway">
    <text evidence="2 8">Amino-acid degradation; L-tryptophan degradation via pyruvate pathway; indole and pyruvate from L-tryptophan: step 1/1.</text>
</comment>
<dbReference type="Gene3D" id="3.90.1150.10">
    <property type="entry name" value="Aspartate Aminotransferase, domain 1"/>
    <property type="match status" value="1"/>
</dbReference>
<comment type="catalytic activity">
    <reaction evidence="7 8">
        <text>L-tryptophan + H2O = indole + pyruvate + NH4(+)</text>
        <dbReference type="Rhea" id="RHEA:19553"/>
        <dbReference type="ChEBI" id="CHEBI:15361"/>
        <dbReference type="ChEBI" id="CHEBI:15377"/>
        <dbReference type="ChEBI" id="CHEBI:16881"/>
        <dbReference type="ChEBI" id="CHEBI:28938"/>
        <dbReference type="ChEBI" id="CHEBI:57912"/>
        <dbReference type="EC" id="4.1.99.1"/>
    </reaction>
</comment>
<evidence type="ECO:0000256" key="4">
    <source>
        <dbReference type="ARBA" id="ARBA00022898"/>
    </source>
</evidence>
<proteinExistence type="inferred from homology"/>
<comment type="subunit">
    <text evidence="8">Homotetramer.</text>
</comment>
<dbReference type="GO" id="GO:0009034">
    <property type="term" value="F:tryptophanase activity"/>
    <property type="evidence" value="ECO:0007669"/>
    <property type="project" value="UniProtKB-UniRule"/>
</dbReference>
<dbReference type="PIRSF" id="PIRSF001386">
    <property type="entry name" value="Trpase"/>
    <property type="match status" value="1"/>
</dbReference>
<dbReference type="AlphaFoldDB" id="A0A9X2U0L0"/>
<evidence type="ECO:0000256" key="1">
    <source>
        <dbReference type="ARBA" id="ARBA00001933"/>
    </source>
</evidence>
<dbReference type="HAMAP" id="MF_00544">
    <property type="entry name" value="Tryptophanase"/>
    <property type="match status" value="1"/>
</dbReference>
<keyword evidence="5 8" id="KW-0823">Tryptophan catabolism</keyword>
<dbReference type="PANTHER" id="PTHR32325:SF4">
    <property type="entry name" value="TRYPTOPHANASE"/>
    <property type="match status" value="1"/>
</dbReference>
<comment type="similarity">
    <text evidence="3 8">Belongs to the beta-eliminating lyase family.</text>
</comment>
<evidence type="ECO:0000256" key="9">
    <source>
        <dbReference type="PIRSR" id="PIRSR611166-50"/>
    </source>
</evidence>
<protein>
    <recommendedName>
        <fullName evidence="8">Tryptophanase</fullName>
        <ecNumber evidence="8">4.1.99.1</ecNumber>
    </recommendedName>
    <alternativeName>
        <fullName evidence="8">L-tryptophan indole-lyase</fullName>
        <shortName evidence="8">TNase</shortName>
    </alternativeName>
</protein>
<dbReference type="InterPro" id="IPR001597">
    <property type="entry name" value="ArAA_b-elim_lyase/Thr_aldolase"/>
</dbReference>
<dbReference type="InterPro" id="IPR011166">
    <property type="entry name" value="Beta-eliminating_lyase"/>
</dbReference>